<gene>
    <name evidence="6" type="ORF">CONPUDRAFT_52791</name>
</gene>
<name>A0A5M3MVZ2_CONPW</name>
<evidence type="ECO:0000256" key="2">
    <source>
        <dbReference type="ARBA" id="ARBA00022679"/>
    </source>
</evidence>
<organism evidence="6 7">
    <name type="scientific">Coniophora puteana (strain RWD-64-598)</name>
    <name type="common">Brown rot fungus</name>
    <dbReference type="NCBI Taxonomy" id="741705"/>
    <lineage>
        <taxon>Eukaryota</taxon>
        <taxon>Fungi</taxon>
        <taxon>Dikarya</taxon>
        <taxon>Basidiomycota</taxon>
        <taxon>Agaricomycotina</taxon>
        <taxon>Agaricomycetes</taxon>
        <taxon>Agaricomycetidae</taxon>
        <taxon>Boletales</taxon>
        <taxon>Coniophorineae</taxon>
        <taxon>Coniophoraceae</taxon>
        <taxon>Coniophora</taxon>
    </lineage>
</organism>
<feature type="region of interest" description="Disordered" evidence="5">
    <location>
        <begin position="159"/>
        <end position="181"/>
    </location>
</feature>
<evidence type="ECO:0000256" key="5">
    <source>
        <dbReference type="SAM" id="MobiDB-lite"/>
    </source>
</evidence>
<dbReference type="AlphaFoldDB" id="A0A5M3MVZ2"/>
<dbReference type="Proteomes" id="UP000053558">
    <property type="component" value="Unassembled WGS sequence"/>
</dbReference>
<dbReference type="PANTHER" id="PTHR35897:SF1">
    <property type="entry name" value="METHYLTRANSFERASE AUSD"/>
    <property type="match status" value="1"/>
</dbReference>
<evidence type="ECO:0000313" key="6">
    <source>
        <dbReference type="EMBL" id="EIW83332.1"/>
    </source>
</evidence>
<dbReference type="RefSeq" id="XP_007766363.1">
    <property type="nucleotide sequence ID" value="XM_007768173.1"/>
</dbReference>
<accession>A0A5M3MVZ2</accession>
<dbReference type="PANTHER" id="PTHR35897">
    <property type="entry name" value="METHYLTRANSFERASE AUSD"/>
    <property type="match status" value="1"/>
</dbReference>
<dbReference type="GeneID" id="19207534"/>
<dbReference type="OrthoDB" id="2094832at2759"/>
<dbReference type="KEGG" id="cput:CONPUDRAFT_52791"/>
<dbReference type="InterPro" id="IPR029063">
    <property type="entry name" value="SAM-dependent_MTases_sf"/>
</dbReference>
<evidence type="ECO:0000256" key="4">
    <source>
        <dbReference type="ARBA" id="ARBA00038314"/>
    </source>
</evidence>
<evidence type="ECO:0000256" key="1">
    <source>
        <dbReference type="ARBA" id="ARBA00005179"/>
    </source>
</evidence>
<comment type="caution">
    <text evidence="6">The sequence shown here is derived from an EMBL/GenBank/DDBJ whole genome shotgun (WGS) entry which is preliminary data.</text>
</comment>
<dbReference type="EMBL" id="JH711576">
    <property type="protein sequence ID" value="EIW83332.1"/>
    <property type="molecule type" value="Genomic_DNA"/>
</dbReference>
<keyword evidence="3" id="KW-0949">S-adenosyl-L-methionine</keyword>
<comment type="pathway">
    <text evidence="1">Secondary metabolite biosynthesis.</text>
</comment>
<dbReference type="GO" id="GO:0016740">
    <property type="term" value="F:transferase activity"/>
    <property type="evidence" value="ECO:0007669"/>
    <property type="project" value="UniProtKB-KW"/>
</dbReference>
<evidence type="ECO:0008006" key="8">
    <source>
        <dbReference type="Google" id="ProtNLM"/>
    </source>
</evidence>
<keyword evidence="7" id="KW-1185">Reference proteome</keyword>
<dbReference type="SUPFAM" id="SSF53335">
    <property type="entry name" value="S-adenosyl-L-methionine-dependent methyltransferases"/>
    <property type="match status" value="1"/>
</dbReference>
<dbReference type="OMA" id="CIRIFEF"/>
<protein>
    <recommendedName>
        <fullName evidence="8">Methyltransferase domain-containing protein</fullName>
    </recommendedName>
</protein>
<proteinExistence type="inferred from homology"/>
<evidence type="ECO:0000256" key="3">
    <source>
        <dbReference type="ARBA" id="ARBA00022691"/>
    </source>
</evidence>
<keyword evidence="2" id="KW-0808">Transferase</keyword>
<comment type="similarity">
    <text evidence="4">Belongs to the class I-like SAM-binding methyltransferase superfamily.</text>
</comment>
<dbReference type="InterPro" id="IPR051654">
    <property type="entry name" value="Meroterpenoid_MTases"/>
</dbReference>
<dbReference type="Gene3D" id="3.40.50.150">
    <property type="entry name" value="Vaccinia Virus protein VP39"/>
    <property type="match status" value="1"/>
</dbReference>
<sequence length="311" mass="34364">MSTSGNPPLDERFYSLQPDEAEFFKDQTGIGSDEELKKHVLQVQAKAYEVHPYSCIMRFSFTSLRISRLPAYSHALKLGRERPGAIFLDLGCCFGNDARKAVADGFPVENVIGSDLHKEFWELGHELFKTTPQTFAAAFVPGDVFEMLEPVPIPLPAAAGRESSDLKGSSSGPGEARPGDLRTLTSLAPLRGHVSVIHTSAFFHLFGEEQQRALAARLVGLLSAEPGSVIFGIHGGLRVAGERERQTPGKPRVFSHSPDSWRELWDGQVFEKGTVRVEAELLDATAYLRPDLSEASVAEKRYWLQWSVTRL</sequence>
<reference evidence="7" key="1">
    <citation type="journal article" date="2012" name="Science">
        <title>The Paleozoic origin of enzymatic lignin decomposition reconstructed from 31 fungal genomes.</title>
        <authorList>
            <person name="Floudas D."/>
            <person name="Binder M."/>
            <person name="Riley R."/>
            <person name="Barry K."/>
            <person name="Blanchette R.A."/>
            <person name="Henrissat B."/>
            <person name="Martinez A.T."/>
            <person name="Otillar R."/>
            <person name="Spatafora J.W."/>
            <person name="Yadav J.S."/>
            <person name="Aerts A."/>
            <person name="Benoit I."/>
            <person name="Boyd A."/>
            <person name="Carlson A."/>
            <person name="Copeland A."/>
            <person name="Coutinho P.M."/>
            <person name="de Vries R.P."/>
            <person name="Ferreira P."/>
            <person name="Findley K."/>
            <person name="Foster B."/>
            <person name="Gaskell J."/>
            <person name="Glotzer D."/>
            <person name="Gorecki P."/>
            <person name="Heitman J."/>
            <person name="Hesse C."/>
            <person name="Hori C."/>
            <person name="Igarashi K."/>
            <person name="Jurgens J.A."/>
            <person name="Kallen N."/>
            <person name="Kersten P."/>
            <person name="Kohler A."/>
            <person name="Kuees U."/>
            <person name="Kumar T.K.A."/>
            <person name="Kuo A."/>
            <person name="LaButti K."/>
            <person name="Larrondo L.F."/>
            <person name="Lindquist E."/>
            <person name="Ling A."/>
            <person name="Lombard V."/>
            <person name="Lucas S."/>
            <person name="Lundell T."/>
            <person name="Martin R."/>
            <person name="McLaughlin D.J."/>
            <person name="Morgenstern I."/>
            <person name="Morin E."/>
            <person name="Murat C."/>
            <person name="Nagy L.G."/>
            <person name="Nolan M."/>
            <person name="Ohm R.A."/>
            <person name="Patyshakuliyeva A."/>
            <person name="Rokas A."/>
            <person name="Ruiz-Duenas F.J."/>
            <person name="Sabat G."/>
            <person name="Salamov A."/>
            <person name="Samejima M."/>
            <person name="Schmutz J."/>
            <person name="Slot J.C."/>
            <person name="St John F."/>
            <person name="Stenlid J."/>
            <person name="Sun H."/>
            <person name="Sun S."/>
            <person name="Syed K."/>
            <person name="Tsang A."/>
            <person name="Wiebenga A."/>
            <person name="Young D."/>
            <person name="Pisabarro A."/>
            <person name="Eastwood D.C."/>
            <person name="Martin F."/>
            <person name="Cullen D."/>
            <person name="Grigoriev I.V."/>
            <person name="Hibbett D.S."/>
        </authorList>
    </citation>
    <scope>NUCLEOTIDE SEQUENCE [LARGE SCALE GENOMIC DNA]</scope>
    <source>
        <strain evidence="7">RWD-64-598 SS2</strain>
    </source>
</reference>
<evidence type="ECO:0000313" key="7">
    <source>
        <dbReference type="Proteomes" id="UP000053558"/>
    </source>
</evidence>